<protein>
    <submittedName>
        <fullName evidence="1">Uncharacterized protein</fullName>
    </submittedName>
</protein>
<comment type="caution">
    <text evidence="1">The sequence shown here is derived from an EMBL/GenBank/DDBJ whole genome shotgun (WGS) entry which is preliminary data.</text>
</comment>
<dbReference type="Proteomes" id="UP000824120">
    <property type="component" value="Chromosome 2"/>
</dbReference>
<proteinExistence type="predicted"/>
<reference evidence="1 2" key="1">
    <citation type="submission" date="2020-09" db="EMBL/GenBank/DDBJ databases">
        <title>De no assembly of potato wild relative species, Solanum commersonii.</title>
        <authorList>
            <person name="Cho K."/>
        </authorList>
    </citation>
    <scope>NUCLEOTIDE SEQUENCE [LARGE SCALE GENOMIC DNA]</scope>
    <source>
        <strain evidence="1">LZ3.2</strain>
        <tissue evidence="1">Leaf</tissue>
    </source>
</reference>
<dbReference type="EMBL" id="JACXVP010000002">
    <property type="protein sequence ID" value="KAG5627429.1"/>
    <property type="molecule type" value="Genomic_DNA"/>
</dbReference>
<evidence type="ECO:0000313" key="2">
    <source>
        <dbReference type="Proteomes" id="UP000824120"/>
    </source>
</evidence>
<gene>
    <name evidence="1" type="ORF">H5410_012647</name>
</gene>
<sequence>MRLSLQYDKDEGDELLEMFLNFTLFGEYEQKGEMSYTTMSKSLSIFLKHLEQDRYGCKPTKEDVKR</sequence>
<dbReference type="OrthoDB" id="1849062at2759"/>
<keyword evidence="2" id="KW-1185">Reference proteome</keyword>
<dbReference type="AlphaFoldDB" id="A0A9J6AS80"/>
<accession>A0A9J6AS80</accession>
<name>A0A9J6AS80_SOLCO</name>
<evidence type="ECO:0000313" key="1">
    <source>
        <dbReference type="EMBL" id="KAG5627429.1"/>
    </source>
</evidence>
<organism evidence="1 2">
    <name type="scientific">Solanum commersonii</name>
    <name type="common">Commerson's wild potato</name>
    <name type="synonym">Commerson's nightshade</name>
    <dbReference type="NCBI Taxonomy" id="4109"/>
    <lineage>
        <taxon>Eukaryota</taxon>
        <taxon>Viridiplantae</taxon>
        <taxon>Streptophyta</taxon>
        <taxon>Embryophyta</taxon>
        <taxon>Tracheophyta</taxon>
        <taxon>Spermatophyta</taxon>
        <taxon>Magnoliopsida</taxon>
        <taxon>eudicotyledons</taxon>
        <taxon>Gunneridae</taxon>
        <taxon>Pentapetalae</taxon>
        <taxon>asterids</taxon>
        <taxon>lamiids</taxon>
        <taxon>Solanales</taxon>
        <taxon>Solanaceae</taxon>
        <taxon>Solanoideae</taxon>
        <taxon>Solaneae</taxon>
        <taxon>Solanum</taxon>
    </lineage>
</organism>